<feature type="region of interest" description="Disordered" evidence="8">
    <location>
        <begin position="65"/>
        <end position="157"/>
    </location>
</feature>
<evidence type="ECO:0000256" key="3">
    <source>
        <dbReference type="ARBA" id="ARBA00022737"/>
    </source>
</evidence>
<feature type="domain" description="C2H2-type" evidence="9">
    <location>
        <begin position="15"/>
        <end position="41"/>
    </location>
</feature>
<dbReference type="CDD" id="cd12148">
    <property type="entry name" value="fungal_TF_MHR"/>
    <property type="match status" value="1"/>
</dbReference>
<dbReference type="GO" id="GO:0005634">
    <property type="term" value="C:nucleus"/>
    <property type="evidence" value="ECO:0007669"/>
    <property type="project" value="UniProtKB-SubCell"/>
</dbReference>
<feature type="region of interest" description="Disordered" evidence="8">
    <location>
        <begin position="265"/>
        <end position="289"/>
    </location>
</feature>
<dbReference type="SMART" id="SM00355">
    <property type="entry name" value="ZnF_C2H2"/>
    <property type="match status" value="2"/>
</dbReference>
<gene>
    <name evidence="10" type="ORF">BCR37DRAFT_377228</name>
</gene>
<keyword evidence="4 7" id="KW-0863">Zinc-finger</keyword>
<dbReference type="Gene3D" id="3.30.160.60">
    <property type="entry name" value="Classic Zinc Finger"/>
    <property type="match status" value="2"/>
</dbReference>
<dbReference type="InterPro" id="IPR051059">
    <property type="entry name" value="VerF-like"/>
</dbReference>
<evidence type="ECO:0000313" key="10">
    <source>
        <dbReference type="EMBL" id="ORY85551.1"/>
    </source>
</evidence>
<dbReference type="GeneID" id="63785363"/>
<dbReference type="InterPro" id="IPR013087">
    <property type="entry name" value="Znf_C2H2_type"/>
</dbReference>
<feature type="compositionally biased region" description="Low complexity" evidence="8">
    <location>
        <begin position="813"/>
        <end position="825"/>
    </location>
</feature>
<keyword evidence="11" id="KW-1185">Reference proteome</keyword>
<feature type="compositionally biased region" description="Low complexity" evidence="8">
    <location>
        <begin position="119"/>
        <end position="136"/>
    </location>
</feature>
<dbReference type="InterPro" id="IPR007219">
    <property type="entry name" value="XnlR_reg_dom"/>
</dbReference>
<feature type="compositionally biased region" description="Polar residues" evidence="8">
    <location>
        <begin position="962"/>
        <end position="973"/>
    </location>
</feature>
<dbReference type="OMA" id="NHTERHE"/>
<dbReference type="GO" id="GO:0006351">
    <property type="term" value="P:DNA-templated transcription"/>
    <property type="evidence" value="ECO:0007669"/>
    <property type="project" value="InterPro"/>
</dbReference>
<dbReference type="PROSITE" id="PS50157">
    <property type="entry name" value="ZINC_FINGER_C2H2_2"/>
    <property type="match status" value="2"/>
</dbReference>
<keyword evidence="6" id="KW-0539">Nucleus</keyword>
<evidence type="ECO:0000256" key="2">
    <source>
        <dbReference type="ARBA" id="ARBA00022723"/>
    </source>
</evidence>
<dbReference type="GO" id="GO:0000981">
    <property type="term" value="F:DNA-binding transcription factor activity, RNA polymerase II-specific"/>
    <property type="evidence" value="ECO:0007669"/>
    <property type="project" value="InterPro"/>
</dbReference>
<evidence type="ECO:0000256" key="4">
    <source>
        <dbReference type="ARBA" id="ARBA00022771"/>
    </source>
</evidence>
<evidence type="ECO:0000256" key="7">
    <source>
        <dbReference type="PROSITE-ProRule" id="PRU00042"/>
    </source>
</evidence>
<dbReference type="GO" id="GO:0000978">
    <property type="term" value="F:RNA polymerase II cis-regulatory region sequence-specific DNA binding"/>
    <property type="evidence" value="ECO:0007669"/>
    <property type="project" value="InterPro"/>
</dbReference>
<comment type="subcellular location">
    <subcellularLocation>
        <location evidence="1">Nucleus</location>
    </subcellularLocation>
</comment>
<dbReference type="AlphaFoldDB" id="A0A1Y2FNH7"/>
<evidence type="ECO:0000256" key="1">
    <source>
        <dbReference type="ARBA" id="ARBA00004123"/>
    </source>
</evidence>
<dbReference type="GO" id="GO:0008270">
    <property type="term" value="F:zinc ion binding"/>
    <property type="evidence" value="ECO:0007669"/>
    <property type="project" value="UniProtKB-KW"/>
</dbReference>
<dbReference type="PROSITE" id="PS00028">
    <property type="entry name" value="ZINC_FINGER_C2H2_1"/>
    <property type="match status" value="2"/>
</dbReference>
<feature type="region of interest" description="Disordered" evidence="8">
    <location>
        <begin position="900"/>
        <end position="973"/>
    </location>
</feature>
<feature type="region of interest" description="Disordered" evidence="8">
    <location>
        <begin position="776"/>
        <end position="871"/>
    </location>
</feature>
<keyword evidence="2" id="KW-0479">Metal-binding</keyword>
<dbReference type="SUPFAM" id="SSF57667">
    <property type="entry name" value="beta-beta-alpha zinc fingers"/>
    <property type="match status" value="1"/>
</dbReference>
<evidence type="ECO:0000256" key="8">
    <source>
        <dbReference type="SAM" id="MobiDB-lite"/>
    </source>
</evidence>
<protein>
    <submittedName>
        <fullName evidence="10">Fungal-specific transcription factor domain-domain-containing protein</fullName>
    </submittedName>
</protein>
<feature type="compositionally biased region" description="Basic and acidic residues" evidence="8">
    <location>
        <begin position="836"/>
        <end position="850"/>
    </location>
</feature>
<feature type="compositionally biased region" description="Polar residues" evidence="8">
    <location>
        <begin position="783"/>
        <end position="793"/>
    </location>
</feature>
<accession>A0A1Y2FNH7</accession>
<name>A0A1Y2FNH7_PROLT</name>
<dbReference type="Pfam" id="PF00096">
    <property type="entry name" value="zf-C2H2"/>
    <property type="match status" value="2"/>
</dbReference>
<comment type="caution">
    <text evidence="10">The sequence shown here is derived from an EMBL/GenBank/DDBJ whole genome shotgun (WGS) entry which is preliminary data.</text>
</comment>
<dbReference type="PANTHER" id="PTHR40626">
    <property type="entry name" value="MIP31509P"/>
    <property type="match status" value="1"/>
</dbReference>
<dbReference type="STRING" id="56484.A0A1Y2FNH7"/>
<keyword evidence="5" id="KW-0862">Zinc</keyword>
<evidence type="ECO:0000313" key="11">
    <source>
        <dbReference type="Proteomes" id="UP000193685"/>
    </source>
</evidence>
<feature type="compositionally biased region" description="Polar residues" evidence="8">
    <location>
        <begin position="141"/>
        <end position="150"/>
    </location>
</feature>
<dbReference type="Proteomes" id="UP000193685">
    <property type="component" value="Unassembled WGS sequence"/>
</dbReference>
<evidence type="ECO:0000259" key="9">
    <source>
        <dbReference type="PROSITE" id="PS50157"/>
    </source>
</evidence>
<feature type="compositionally biased region" description="Polar residues" evidence="8">
    <location>
        <begin position="273"/>
        <end position="286"/>
    </location>
</feature>
<dbReference type="PANTHER" id="PTHR40626:SF11">
    <property type="entry name" value="ZINC FINGER PROTEIN YPR022C"/>
    <property type="match status" value="1"/>
</dbReference>
<dbReference type="OrthoDB" id="1405595at2759"/>
<evidence type="ECO:0000256" key="5">
    <source>
        <dbReference type="ARBA" id="ARBA00022833"/>
    </source>
</evidence>
<evidence type="ECO:0000256" key="6">
    <source>
        <dbReference type="ARBA" id="ARBA00023242"/>
    </source>
</evidence>
<dbReference type="RefSeq" id="XP_040727033.1">
    <property type="nucleotide sequence ID" value="XM_040868764.1"/>
</dbReference>
<dbReference type="GO" id="GO:0000785">
    <property type="term" value="C:chromatin"/>
    <property type="evidence" value="ECO:0007669"/>
    <property type="project" value="TreeGrafter"/>
</dbReference>
<proteinExistence type="predicted"/>
<reference evidence="10 11" key="1">
    <citation type="submission" date="2016-07" db="EMBL/GenBank/DDBJ databases">
        <title>Pervasive Adenine N6-methylation of Active Genes in Fungi.</title>
        <authorList>
            <consortium name="DOE Joint Genome Institute"/>
            <person name="Mondo S.J."/>
            <person name="Dannebaum R.O."/>
            <person name="Kuo R.C."/>
            <person name="Labutti K."/>
            <person name="Haridas S."/>
            <person name="Kuo A."/>
            <person name="Salamov A."/>
            <person name="Ahrendt S.R."/>
            <person name="Lipzen A."/>
            <person name="Sullivan W."/>
            <person name="Andreopoulos W.B."/>
            <person name="Clum A."/>
            <person name="Lindquist E."/>
            <person name="Daum C."/>
            <person name="Ramamoorthy G.K."/>
            <person name="Gryganskyi A."/>
            <person name="Culley D."/>
            <person name="Magnuson J.K."/>
            <person name="James T.Y."/>
            <person name="O'Malley M.A."/>
            <person name="Stajich J.E."/>
            <person name="Spatafora J.W."/>
            <person name="Visel A."/>
            <person name="Grigoriev I.V."/>
        </authorList>
    </citation>
    <scope>NUCLEOTIDE SEQUENCE [LARGE SCALE GENOMIC DNA]</scope>
    <source>
        <strain evidence="10 11">12-1054</strain>
    </source>
</reference>
<keyword evidence="3" id="KW-0677">Repeat</keyword>
<organism evidence="10 11">
    <name type="scientific">Protomyces lactucae-debilis</name>
    <dbReference type="NCBI Taxonomy" id="2754530"/>
    <lineage>
        <taxon>Eukaryota</taxon>
        <taxon>Fungi</taxon>
        <taxon>Dikarya</taxon>
        <taxon>Ascomycota</taxon>
        <taxon>Taphrinomycotina</taxon>
        <taxon>Taphrinomycetes</taxon>
        <taxon>Taphrinales</taxon>
        <taxon>Protomycetaceae</taxon>
        <taxon>Protomyces</taxon>
    </lineage>
</organism>
<dbReference type="InterPro" id="IPR036236">
    <property type="entry name" value="Znf_C2H2_sf"/>
</dbReference>
<sequence>MPDAQDEGGDVSAKYVCEYPGCGKRYRRAEHRTRHQLNHKGVSVACDICGKTFTRNDLLNRHKLRHQQRNDQSQEAPVPAPAAAADSLLSGTPDTVSADDIGRRKRKRKTSSKDDTGSSKRSQSPPLQPVQLPAAAESVHSAAQQAQSGSRGPYFPNVYLPLDGTSVNPYTGSPSPGLQPQASPVMQQVSQPMTAASTAWQAMGLTPAPAPVEYGMPPPLPAPSSTLMPMPSQVDPMLGEEVSWDWIFNGTNGVFEEPFSQFFDQDGDKRSASGYTDSSAPGQTPESMHARDSLEISNFTHARLLQELPQELHAQPALSVREIRDTLQVALDSLDTTVPILHRPSLQAETLSPVLLMCLLSYGFLIQISKPDIYHIGLQLHHIARRKLYDPDIRVSTVDLMFLQAMLLHEVAGSFLSTRPEHEKSDVLHGQLIAMARRSSFLVTDTMNYQGRRLKLEEKWQEWIKRESTKRLAAYIYINDVQQTFLFNHVQLMTVEDMKIAMPCSDELWRAESSRAWAACQANTPSNAHDSTVLVRDLINAFITENHRLIESVRWTALARYLTIHGLMNLISLHADRRSARVIFSHNDSITSNAAYNVQTERLILSNALRTFEALLDRLRLHQHPLMLMRSHQVASLEDNTRMLFRLASVGLYHYGPDMEIQAGAIYSSGRAVNHERAAAAAQRLLAKKLDLKSAEHALLNIQQACETRGWEDKASGGVLDAADMVVPTLVYNAGLVLWTFVLCLKREIDPLDPSSATVRGPEELNPLIARHQQAVLSRQDRAASTVSAQGRSLINGPMPATRFSAPLPASQSGHAGHHSASASGPVSILKSTTNHTERHEPGGAYHSERSTQGPDRSMPSPSIAPIHGLGPAASNALQQQANGGRLSPRSEGLLQAQIRRSGSYSSSTGGHAGAGSSPRSHTTIATPLPSLPQQMHHGRRQSHGQGPLAMPRPGSAGYQMGQRTTLPESPNRHANLQVSALCDTFRQLAERRDVRELEHLLPKILLVVARRMEVSRSAIVNETRAIVLGLCRR</sequence>
<feature type="domain" description="C2H2-type" evidence="9">
    <location>
        <begin position="44"/>
        <end position="71"/>
    </location>
</feature>
<dbReference type="Pfam" id="PF04082">
    <property type="entry name" value="Fungal_trans"/>
    <property type="match status" value="1"/>
</dbReference>
<feature type="compositionally biased region" description="Low complexity" evidence="8">
    <location>
        <begin position="902"/>
        <end position="918"/>
    </location>
</feature>
<dbReference type="EMBL" id="MCFI01000004">
    <property type="protein sequence ID" value="ORY85551.1"/>
    <property type="molecule type" value="Genomic_DNA"/>
</dbReference>